<gene>
    <name evidence="4" type="primary">prfB</name>
    <name evidence="7" type="ORF">COV06_04305</name>
</gene>
<evidence type="ECO:0000256" key="5">
    <source>
        <dbReference type="NCBIfam" id="TIGR00020"/>
    </source>
</evidence>
<evidence type="ECO:0000259" key="6">
    <source>
        <dbReference type="SMART" id="SM00937"/>
    </source>
</evidence>
<comment type="subcellular location">
    <subcellularLocation>
        <location evidence="4">Cytoplasm</location>
    </subcellularLocation>
</comment>
<feature type="modified residue" description="N5-methylglutamine" evidence="4">
    <location>
        <position position="220"/>
    </location>
</feature>
<dbReference type="SMART" id="SM00937">
    <property type="entry name" value="PCRF"/>
    <property type="match status" value="1"/>
</dbReference>
<dbReference type="Gene3D" id="1.20.58.410">
    <property type="entry name" value="Release factor"/>
    <property type="match status" value="1"/>
</dbReference>
<evidence type="ECO:0000256" key="1">
    <source>
        <dbReference type="ARBA" id="ARBA00010835"/>
    </source>
</evidence>
<dbReference type="InterPro" id="IPR000352">
    <property type="entry name" value="Pep_chain_release_fac_I"/>
</dbReference>
<dbReference type="HAMAP" id="MF_00094">
    <property type="entry name" value="Rel_fac_2"/>
    <property type="match status" value="1"/>
</dbReference>
<evidence type="ECO:0000256" key="4">
    <source>
        <dbReference type="HAMAP-Rule" id="MF_00094"/>
    </source>
</evidence>
<protein>
    <recommendedName>
        <fullName evidence="4 5">Peptide chain release factor 2</fullName>
        <shortName evidence="4">RF-2</shortName>
    </recommendedName>
</protein>
<evidence type="ECO:0000313" key="7">
    <source>
        <dbReference type="EMBL" id="PIR47277.1"/>
    </source>
</evidence>
<accession>A0A2H0RLG5</accession>
<sequence length="335" mass="37602">MDSQIQERDALEVQMSEPGFWTNPEQAQTVARAFGDKKNEIETWTTLKDDVEFVQLMLEEGSDAGAIEQKLQEIQAHYDAIELQLLFTGAYDAANAIVSIHAGAGGVDAQDWSEMLLRMYLRFCEQQGWKTTLIDESRGSEAGIKSATFRVGGTRVYGHLKTEAGVHRLVRQSPFNADGLRQTSFALVDVLPEIERDEEVDLDMKDVRIDTFLSSGKGGQSVNTTYSAVRLVHEPTGITVSCQNERSQTQNKETALKILRGKLLQRKLEAHAQEMESIRGEVSSAEWGSQIRSYVLHPYQLVKDHRTQFETSDTEAVLNGEVLPFINARLRQSHN</sequence>
<dbReference type="AlphaFoldDB" id="A0A2H0RLG5"/>
<evidence type="ECO:0000313" key="8">
    <source>
        <dbReference type="Proteomes" id="UP000230084"/>
    </source>
</evidence>
<dbReference type="Proteomes" id="UP000230084">
    <property type="component" value="Unassembled WGS sequence"/>
</dbReference>
<dbReference type="EMBL" id="PCYM01000010">
    <property type="protein sequence ID" value="PIR47277.1"/>
    <property type="molecule type" value="Genomic_DNA"/>
</dbReference>
<keyword evidence="2 4" id="KW-0488">Methylation</keyword>
<reference evidence="7 8" key="1">
    <citation type="submission" date="2017-09" db="EMBL/GenBank/DDBJ databases">
        <title>Depth-based differentiation of microbial function through sediment-hosted aquifers and enrichment of novel symbionts in the deep terrestrial subsurface.</title>
        <authorList>
            <person name="Probst A.J."/>
            <person name="Ladd B."/>
            <person name="Jarett J.K."/>
            <person name="Geller-Mcgrath D.E."/>
            <person name="Sieber C.M."/>
            <person name="Emerson J.B."/>
            <person name="Anantharaman K."/>
            <person name="Thomas B.C."/>
            <person name="Malmstrom R."/>
            <person name="Stieglmeier M."/>
            <person name="Klingl A."/>
            <person name="Woyke T."/>
            <person name="Ryan C.M."/>
            <person name="Banfield J.F."/>
        </authorList>
    </citation>
    <scope>NUCLEOTIDE SEQUENCE [LARGE SCALE GENOMIC DNA]</scope>
    <source>
        <strain evidence="7">CG10_big_fil_rev_8_21_14_0_10_50_16</strain>
    </source>
</reference>
<comment type="PTM">
    <text evidence="4">Methylated by PrmC. Methylation increases the termination efficiency of RF2.</text>
</comment>
<evidence type="ECO:0000256" key="2">
    <source>
        <dbReference type="ARBA" id="ARBA00022481"/>
    </source>
</evidence>
<proteinExistence type="inferred from homology"/>
<dbReference type="InterPro" id="IPR045853">
    <property type="entry name" value="Pep_chain_release_fac_I_sf"/>
</dbReference>
<dbReference type="NCBIfam" id="TIGR00020">
    <property type="entry name" value="prfB"/>
    <property type="match status" value="1"/>
</dbReference>
<keyword evidence="3 4" id="KW-0648">Protein biosynthesis</keyword>
<dbReference type="SUPFAM" id="SSF75620">
    <property type="entry name" value="Release factor"/>
    <property type="match status" value="1"/>
</dbReference>
<dbReference type="InterPro" id="IPR005139">
    <property type="entry name" value="PCRF"/>
</dbReference>
<dbReference type="PANTHER" id="PTHR43116">
    <property type="entry name" value="PEPTIDE CHAIN RELEASE FACTOR 2"/>
    <property type="match status" value="1"/>
</dbReference>
<feature type="domain" description="Peptide chain release factor" evidence="6">
    <location>
        <begin position="55"/>
        <end position="163"/>
    </location>
</feature>
<keyword evidence="4" id="KW-0963">Cytoplasm</keyword>
<comment type="similarity">
    <text evidence="1 4">Belongs to the prokaryotic/mitochondrial release factor family.</text>
</comment>
<evidence type="ECO:0000256" key="3">
    <source>
        <dbReference type="ARBA" id="ARBA00022917"/>
    </source>
</evidence>
<dbReference type="FunFam" id="3.30.160.20:FF:000004">
    <property type="entry name" value="Peptide chain release factor 1"/>
    <property type="match status" value="1"/>
</dbReference>
<dbReference type="Gene3D" id="3.30.160.20">
    <property type="match status" value="1"/>
</dbReference>
<dbReference type="InterPro" id="IPR004374">
    <property type="entry name" value="PrfB"/>
</dbReference>
<comment type="caution">
    <text evidence="7">The sequence shown here is derived from an EMBL/GenBank/DDBJ whole genome shotgun (WGS) entry which is preliminary data.</text>
</comment>
<dbReference type="PANTHER" id="PTHR43116:SF3">
    <property type="entry name" value="CLASS I PEPTIDE CHAIN RELEASE FACTOR"/>
    <property type="match status" value="1"/>
</dbReference>
<comment type="function">
    <text evidence="4">Peptide chain release factor 2 directs the termination of translation in response to the peptide chain termination codons UGA and UAA.</text>
</comment>
<dbReference type="GO" id="GO:0016149">
    <property type="term" value="F:translation release factor activity, codon specific"/>
    <property type="evidence" value="ECO:0007669"/>
    <property type="project" value="UniProtKB-UniRule"/>
</dbReference>
<dbReference type="GO" id="GO:0005737">
    <property type="term" value="C:cytoplasm"/>
    <property type="evidence" value="ECO:0007669"/>
    <property type="project" value="UniProtKB-SubCell"/>
</dbReference>
<dbReference type="Gene3D" id="3.30.70.1660">
    <property type="match status" value="1"/>
</dbReference>
<dbReference type="Pfam" id="PF00472">
    <property type="entry name" value="RF-1"/>
    <property type="match status" value="1"/>
</dbReference>
<organism evidence="7 8">
    <name type="scientific">Candidatus Uhrbacteria bacterium CG10_big_fil_rev_8_21_14_0_10_50_16</name>
    <dbReference type="NCBI Taxonomy" id="1975039"/>
    <lineage>
        <taxon>Bacteria</taxon>
        <taxon>Candidatus Uhriibacteriota</taxon>
    </lineage>
</organism>
<dbReference type="Pfam" id="PF03462">
    <property type="entry name" value="PCRF"/>
    <property type="match status" value="1"/>
</dbReference>
<name>A0A2H0RLG5_9BACT</name>